<keyword evidence="3" id="KW-0694">RNA-binding</keyword>
<evidence type="ECO:0000256" key="5">
    <source>
        <dbReference type="ARBA" id="ARBA00023274"/>
    </source>
</evidence>
<evidence type="ECO:0000256" key="1">
    <source>
        <dbReference type="ARBA" id="ARBA00006540"/>
    </source>
</evidence>
<dbReference type="InterPro" id="IPR009000">
    <property type="entry name" value="Transl_B-barrel_sf"/>
</dbReference>
<dbReference type="STRING" id="1798410.A3H63_02930"/>
<evidence type="ECO:0000256" key="6">
    <source>
        <dbReference type="ARBA" id="ARBA00035243"/>
    </source>
</evidence>
<dbReference type="AlphaFoldDB" id="A0A1G1ZX48"/>
<evidence type="ECO:0000313" key="9">
    <source>
        <dbReference type="Proteomes" id="UP000176284"/>
    </source>
</evidence>
<dbReference type="InterPro" id="IPR000597">
    <property type="entry name" value="Ribosomal_uL3"/>
</dbReference>
<dbReference type="InterPro" id="IPR019927">
    <property type="entry name" value="Ribosomal_uL3_bac/org-type"/>
</dbReference>
<evidence type="ECO:0000256" key="3">
    <source>
        <dbReference type="ARBA" id="ARBA00022884"/>
    </source>
</evidence>
<dbReference type="GO" id="GO:0006412">
    <property type="term" value="P:translation"/>
    <property type="evidence" value="ECO:0007669"/>
    <property type="project" value="InterPro"/>
</dbReference>
<proteinExistence type="inferred from homology"/>
<dbReference type="SUPFAM" id="SSF50447">
    <property type="entry name" value="Translation proteins"/>
    <property type="match status" value="1"/>
</dbReference>
<accession>A0A1G1ZX48</accession>
<dbReference type="Gene3D" id="2.40.30.10">
    <property type="entry name" value="Translation factors"/>
    <property type="match status" value="1"/>
</dbReference>
<comment type="caution">
    <text evidence="8">The sequence shown here is derived from an EMBL/GenBank/DDBJ whole genome shotgun (WGS) entry which is preliminary data.</text>
</comment>
<keyword evidence="2" id="KW-0699">rRNA-binding</keyword>
<name>A0A1G1ZX48_9BACT</name>
<evidence type="ECO:0000256" key="4">
    <source>
        <dbReference type="ARBA" id="ARBA00022980"/>
    </source>
</evidence>
<sequence length="142" mass="15316">MKIQATKMKMTQIWKGDLVVPVSPLKLVDAAKTEEFKEGELVKVTGVTKGRGFQGVVKRYSFAGGPKTHGQKNRYRAPGSIGATAPQRVIPGKKMGGHMGMQQYTIKNLKVVSINKEGGLVLVRGSVPGTIGRKLTIQKITA</sequence>
<dbReference type="GO" id="GO:0022625">
    <property type="term" value="C:cytosolic large ribosomal subunit"/>
    <property type="evidence" value="ECO:0007669"/>
    <property type="project" value="TreeGrafter"/>
</dbReference>
<dbReference type="PANTHER" id="PTHR11229:SF16">
    <property type="entry name" value="LARGE RIBOSOMAL SUBUNIT PROTEIN UL3C"/>
    <property type="match status" value="1"/>
</dbReference>
<reference evidence="8 9" key="1">
    <citation type="journal article" date="2016" name="Nat. Commun.">
        <title>Thousands of microbial genomes shed light on interconnected biogeochemical processes in an aquifer system.</title>
        <authorList>
            <person name="Anantharaman K."/>
            <person name="Brown C.T."/>
            <person name="Hug L.A."/>
            <person name="Sharon I."/>
            <person name="Castelle C.J."/>
            <person name="Probst A.J."/>
            <person name="Thomas B.C."/>
            <person name="Singh A."/>
            <person name="Wilkins M.J."/>
            <person name="Karaoz U."/>
            <person name="Brodie E.L."/>
            <person name="Williams K.H."/>
            <person name="Hubbard S.S."/>
            <person name="Banfield J.F."/>
        </authorList>
    </citation>
    <scope>NUCLEOTIDE SEQUENCE [LARGE SCALE GENOMIC DNA]</scope>
</reference>
<dbReference type="GO" id="GO:0019843">
    <property type="term" value="F:rRNA binding"/>
    <property type="evidence" value="ECO:0007669"/>
    <property type="project" value="UniProtKB-KW"/>
</dbReference>
<evidence type="ECO:0000313" key="8">
    <source>
        <dbReference type="EMBL" id="OGY68350.1"/>
    </source>
</evidence>
<evidence type="ECO:0000256" key="7">
    <source>
        <dbReference type="ARBA" id="ARBA00035457"/>
    </source>
</evidence>
<evidence type="ECO:0000256" key="2">
    <source>
        <dbReference type="ARBA" id="ARBA00022730"/>
    </source>
</evidence>
<dbReference type="GO" id="GO:0003735">
    <property type="term" value="F:structural constituent of ribosome"/>
    <property type="evidence" value="ECO:0007669"/>
    <property type="project" value="InterPro"/>
</dbReference>
<dbReference type="PANTHER" id="PTHR11229">
    <property type="entry name" value="50S RIBOSOMAL PROTEIN L3"/>
    <property type="match status" value="1"/>
</dbReference>
<dbReference type="Proteomes" id="UP000176284">
    <property type="component" value="Unassembled WGS sequence"/>
</dbReference>
<protein>
    <recommendedName>
        <fullName evidence="6">Large ribosomal subunit protein uL3</fullName>
    </recommendedName>
    <alternativeName>
        <fullName evidence="7">50S ribosomal protein L3</fullName>
    </alternativeName>
</protein>
<dbReference type="Pfam" id="PF00297">
    <property type="entry name" value="Ribosomal_L3"/>
    <property type="match status" value="1"/>
</dbReference>
<keyword evidence="4 8" id="KW-0689">Ribosomal protein</keyword>
<organism evidence="8 9">
    <name type="scientific">Candidatus Harrisonbacteria bacterium RIFCSPLOWO2_02_FULL_45_10c</name>
    <dbReference type="NCBI Taxonomy" id="1798410"/>
    <lineage>
        <taxon>Bacteria</taxon>
        <taxon>Candidatus Harrisoniibacteriota</taxon>
    </lineage>
</organism>
<comment type="similarity">
    <text evidence="1">Belongs to the universal ribosomal protein uL3 family.</text>
</comment>
<dbReference type="FunFam" id="2.40.30.10:FF:000004">
    <property type="entry name" value="50S ribosomal protein L3"/>
    <property type="match status" value="1"/>
</dbReference>
<dbReference type="EMBL" id="MHJM01000002">
    <property type="protein sequence ID" value="OGY68350.1"/>
    <property type="molecule type" value="Genomic_DNA"/>
</dbReference>
<gene>
    <name evidence="8" type="ORF">A3H63_02930</name>
</gene>
<keyword evidence="5" id="KW-0687">Ribonucleoprotein</keyword>